<proteinExistence type="inferred from homology"/>
<dbReference type="EMBL" id="LS483499">
    <property type="protein sequence ID" value="SQK75384.1"/>
    <property type="molecule type" value="Genomic_DNA"/>
</dbReference>
<feature type="domain" description="Type I restriction modification DNA specificity" evidence="4">
    <location>
        <begin position="11"/>
        <end position="154"/>
    </location>
</feature>
<dbReference type="GO" id="GO:0003677">
    <property type="term" value="F:DNA binding"/>
    <property type="evidence" value="ECO:0007669"/>
    <property type="project" value="UniProtKB-KW"/>
</dbReference>
<evidence type="ECO:0000256" key="1">
    <source>
        <dbReference type="ARBA" id="ARBA00010923"/>
    </source>
</evidence>
<reference evidence="5 6" key="1">
    <citation type="submission" date="2018-06" db="EMBL/GenBank/DDBJ databases">
        <authorList>
            <consortium name="Pathogen Informatics"/>
            <person name="Doyle S."/>
        </authorList>
    </citation>
    <scope>NUCLEOTIDE SEQUENCE [LARGE SCALE GENOMIC DNA]</scope>
    <source>
        <strain evidence="5 6">NCTC11468</strain>
    </source>
</reference>
<dbReference type="KEGG" id="tpty:NCTC11468_02306"/>
<dbReference type="RefSeq" id="WP_051170988.1">
    <property type="nucleotide sequence ID" value="NZ_LS483499.1"/>
</dbReference>
<protein>
    <submittedName>
        <fullName evidence="5">Type I restriction enzyme EcoKI specificity protein</fullName>
    </submittedName>
</protein>
<accession>A0A2X5SJ13</accession>
<dbReference type="PANTHER" id="PTHR43140:SF1">
    <property type="entry name" value="TYPE I RESTRICTION ENZYME ECOKI SPECIFICITY SUBUNIT"/>
    <property type="match status" value="1"/>
</dbReference>
<name>A0A2X5SJ13_9GAMM</name>
<evidence type="ECO:0000313" key="6">
    <source>
        <dbReference type="Proteomes" id="UP000248758"/>
    </source>
</evidence>
<dbReference type="InterPro" id="IPR051212">
    <property type="entry name" value="Type-I_RE_S_subunit"/>
</dbReference>
<evidence type="ECO:0000313" key="5">
    <source>
        <dbReference type="EMBL" id="SQK75384.1"/>
    </source>
</evidence>
<organism evidence="5 6">
    <name type="scientific">Tatumella ptyseos</name>
    <dbReference type="NCBI Taxonomy" id="82987"/>
    <lineage>
        <taxon>Bacteria</taxon>
        <taxon>Pseudomonadati</taxon>
        <taxon>Pseudomonadota</taxon>
        <taxon>Gammaproteobacteria</taxon>
        <taxon>Enterobacterales</taxon>
        <taxon>Erwiniaceae</taxon>
        <taxon>Tatumella</taxon>
    </lineage>
</organism>
<dbReference type="GO" id="GO:0009307">
    <property type="term" value="P:DNA restriction-modification system"/>
    <property type="evidence" value="ECO:0007669"/>
    <property type="project" value="UniProtKB-KW"/>
</dbReference>
<dbReference type="AlphaFoldDB" id="A0A2X5SJ13"/>
<dbReference type="InterPro" id="IPR044946">
    <property type="entry name" value="Restrct_endonuc_typeI_TRD_sf"/>
</dbReference>
<dbReference type="Gene3D" id="3.90.220.20">
    <property type="entry name" value="DNA methylase specificity domains"/>
    <property type="match status" value="1"/>
</dbReference>
<dbReference type="Pfam" id="PF01420">
    <property type="entry name" value="Methylase_S"/>
    <property type="match status" value="1"/>
</dbReference>
<evidence type="ECO:0000256" key="2">
    <source>
        <dbReference type="ARBA" id="ARBA00022747"/>
    </source>
</evidence>
<dbReference type="Proteomes" id="UP000248758">
    <property type="component" value="Chromosome 1"/>
</dbReference>
<dbReference type="CDD" id="cd17267">
    <property type="entry name" value="RMtype1_S_EcoAO83I-TRD1-CR1_like"/>
    <property type="match status" value="1"/>
</dbReference>
<comment type="similarity">
    <text evidence="1">Belongs to the type-I restriction system S methylase family.</text>
</comment>
<keyword evidence="3" id="KW-0238">DNA-binding</keyword>
<keyword evidence="2" id="KW-0680">Restriction system</keyword>
<dbReference type="PANTHER" id="PTHR43140">
    <property type="entry name" value="TYPE-1 RESTRICTION ENZYME ECOKI SPECIFICITY PROTEIN"/>
    <property type="match status" value="1"/>
</dbReference>
<sequence length="219" mass="24294">MNDDFTSEKLPESWIKVPLGEVIQLQYGKPLPSNIRVEGGQFKVFGSGGHVGSHNQALVTEPCIIVGRKGSVGNVFISEQPCWPIDTVYFVIPPAGIDIKYLFYHLIILNLAQLDKSTAIPGLNRDDAYKSIFNLAPQKIQGLIVQKIEELFSHIDAGVVELKQAKTKLQQYRQSVLNDAVTGKLTAHWREHNSDKLEPADRLLENILDDDPSPISVPG</sequence>
<gene>
    <name evidence="5" type="primary">hsdS_2</name>
    <name evidence="5" type="ORF">NCTC11468_02306</name>
</gene>
<evidence type="ECO:0000259" key="4">
    <source>
        <dbReference type="Pfam" id="PF01420"/>
    </source>
</evidence>
<evidence type="ECO:0000256" key="3">
    <source>
        <dbReference type="ARBA" id="ARBA00023125"/>
    </source>
</evidence>
<dbReference type="InterPro" id="IPR000055">
    <property type="entry name" value="Restrct_endonuc_typeI_TRD"/>
</dbReference>
<dbReference type="SUPFAM" id="SSF116734">
    <property type="entry name" value="DNA methylase specificity domain"/>
    <property type="match status" value="1"/>
</dbReference>